<evidence type="ECO:0000256" key="3">
    <source>
        <dbReference type="ARBA" id="ARBA00023242"/>
    </source>
</evidence>
<dbReference type="FunCoup" id="A0A482X8E5">
    <property type="interactions" value="125"/>
</dbReference>
<dbReference type="Pfam" id="PF01918">
    <property type="entry name" value="Alba"/>
    <property type="match status" value="1"/>
</dbReference>
<accession>A0A482X8E5</accession>
<dbReference type="GO" id="GO:0003723">
    <property type="term" value="F:RNA binding"/>
    <property type="evidence" value="ECO:0007669"/>
    <property type="project" value="TreeGrafter"/>
</dbReference>
<comment type="subcellular location">
    <subcellularLocation>
        <location evidence="1">Nucleus</location>
    </subcellularLocation>
</comment>
<dbReference type="PANTHER" id="PTHR13516">
    <property type="entry name" value="RIBONUCLEASE P SUBUNIT P25"/>
    <property type="match status" value="1"/>
</dbReference>
<dbReference type="InterPro" id="IPR002775">
    <property type="entry name" value="DNA/RNA-bd_Alba-like"/>
</dbReference>
<sequence length="131" mass="15012">MENYTKGKNVEQEWTKETVPIPNLPENFTWMHVKGGSKMCNLLEYALKAFKETGAVLWTGCGPAVVKTVSCAEIMKKRFKGLHQINKICYTKVEEFWTPLQEDLEELVVTRELPTIHILLSNETLDKEEPG</sequence>
<dbReference type="SMR" id="A0A482X8E5"/>
<dbReference type="EMBL" id="QKKF02015852">
    <property type="protein sequence ID" value="RZF41952.1"/>
    <property type="molecule type" value="Genomic_DNA"/>
</dbReference>
<dbReference type="InterPro" id="IPR036882">
    <property type="entry name" value="Alba-like_dom_sf"/>
</dbReference>
<evidence type="ECO:0000313" key="6">
    <source>
        <dbReference type="Proteomes" id="UP000291343"/>
    </source>
</evidence>
<dbReference type="InParanoid" id="A0A482X8E5"/>
<dbReference type="OrthoDB" id="424402at2759"/>
<dbReference type="GO" id="GO:0001682">
    <property type="term" value="P:tRNA 5'-leader removal"/>
    <property type="evidence" value="ECO:0007669"/>
    <property type="project" value="TreeGrafter"/>
</dbReference>
<feature type="domain" description="DNA/RNA-binding protein Alba-like" evidence="4">
    <location>
        <begin position="30"/>
        <end position="91"/>
    </location>
</feature>
<evidence type="ECO:0000313" key="5">
    <source>
        <dbReference type="EMBL" id="RZF41952.1"/>
    </source>
</evidence>
<evidence type="ECO:0000259" key="4">
    <source>
        <dbReference type="Pfam" id="PF01918"/>
    </source>
</evidence>
<comment type="caution">
    <text evidence="5">The sequence shown here is derived from an EMBL/GenBank/DDBJ whole genome shotgun (WGS) entry which is preliminary data.</text>
</comment>
<comment type="similarity">
    <text evidence="2">Belongs to the histone-like Alba family.</text>
</comment>
<evidence type="ECO:0000256" key="2">
    <source>
        <dbReference type="ARBA" id="ARBA00008018"/>
    </source>
</evidence>
<dbReference type="Gene3D" id="3.30.110.20">
    <property type="entry name" value="Alba-like domain"/>
    <property type="match status" value="1"/>
</dbReference>
<dbReference type="GO" id="GO:0000172">
    <property type="term" value="C:ribonuclease MRP complex"/>
    <property type="evidence" value="ECO:0007669"/>
    <property type="project" value="TreeGrafter"/>
</dbReference>
<dbReference type="GO" id="GO:0005634">
    <property type="term" value="C:nucleus"/>
    <property type="evidence" value="ECO:0007669"/>
    <property type="project" value="UniProtKB-SubCell"/>
</dbReference>
<dbReference type="Proteomes" id="UP000291343">
    <property type="component" value="Unassembled WGS sequence"/>
</dbReference>
<reference evidence="5 6" key="1">
    <citation type="journal article" date="2017" name="Gigascience">
        <title>Genome sequence of the small brown planthopper, Laodelphax striatellus.</title>
        <authorList>
            <person name="Zhu J."/>
            <person name="Jiang F."/>
            <person name="Wang X."/>
            <person name="Yang P."/>
            <person name="Bao Y."/>
            <person name="Zhao W."/>
            <person name="Wang W."/>
            <person name="Lu H."/>
            <person name="Wang Q."/>
            <person name="Cui N."/>
            <person name="Li J."/>
            <person name="Chen X."/>
            <person name="Luo L."/>
            <person name="Yu J."/>
            <person name="Kang L."/>
            <person name="Cui F."/>
        </authorList>
    </citation>
    <scope>NUCLEOTIDE SEQUENCE [LARGE SCALE GENOMIC DNA]</scope>
    <source>
        <strain evidence="5">Lst14</strain>
    </source>
</reference>
<dbReference type="AlphaFoldDB" id="A0A482X8E5"/>
<evidence type="ECO:0000256" key="1">
    <source>
        <dbReference type="ARBA" id="ARBA00004123"/>
    </source>
</evidence>
<dbReference type="STRING" id="195883.A0A482X8E5"/>
<gene>
    <name evidence="5" type="ORF">LSTR_LSTR015576</name>
</gene>
<keyword evidence="3" id="KW-0539">Nucleus</keyword>
<organism evidence="5 6">
    <name type="scientific">Laodelphax striatellus</name>
    <name type="common">Small brown planthopper</name>
    <name type="synonym">Delphax striatella</name>
    <dbReference type="NCBI Taxonomy" id="195883"/>
    <lineage>
        <taxon>Eukaryota</taxon>
        <taxon>Metazoa</taxon>
        <taxon>Ecdysozoa</taxon>
        <taxon>Arthropoda</taxon>
        <taxon>Hexapoda</taxon>
        <taxon>Insecta</taxon>
        <taxon>Pterygota</taxon>
        <taxon>Neoptera</taxon>
        <taxon>Paraneoptera</taxon>
        <taxon>Hemiptera</taxon>
        <taxon>Auchenorrhyncha</taxon>
        <taxon>Fulgoroidea</taxon>
        <taxon>Delphacidae</taxon>
        <taxon>Criomorphinae</taxon>
        <taxon>Laodelphax</taxon>
    </lineage>
</organism>
<keyword evidence="6" id="KW-1185">Reference proteome</keyword>
<dbReference type="InterPro" id="IPR051958">
    <property type="entry name" value="Alba-like_NAB"/>
</dbReference>
<proteinExistence type="inferred from homology"/>
<protein>
    <recommendedName>
        <fullName evidence="4">DNA/RNA-binding protein Alba-like domain-containing protein</fullName>
    </recommendedName>
</protein>
<dbReference type="PANTHER" id="PTHR13516:SF4">
    <property type="entry name" value="FI09323P"/>
    <property type="match status" value="1"/>
</dbReference>
<name>A0A482X8E5_LAOST</name>
<dbReference type="SUPFAM" id="SSF82704">
    <property type="entry name" value="AlbA-like"/>
    <property type="match status" value="1"/>
</dbReference>